<dbReference type="EMBL" id="UINC01092452">
    <property type="protein sequence ID" value="SVC46045.1"/>
    <property type="molecule type" value="Genomic_DNA"/>
</dbReference>
<dbReference type="InterPro" id="IPR013341">
    <property type="entry name" value="Mandelate_racemase_N_dom"/>
</dbReference>
<gene>
    <name evidence="2" type="ORF">METZ01_LOCUS298899</name>
</gene>
<proteinExistence type="predicted"/>
<name>A0A382MD92_9ZZZZ</name>
<evidence type="ECO:0000313" key="2">
    <source>
        <dbReference type="EMBL" id="SVC46045.1"/>
    </source>
</evidence>
<accession>A0A382MD92</accession>
<protein>
    <recommendedName>
        <fullName evidence="1">Mandelate racemase/muconate lactonizing enzyme N-terminal domain-containing protein</fullName>
    </recommendedName>
</protein>
<evidence type="ECO:0000259" key="1">
    <source>
        <dbReference type="Pfam" id="PF02746"/>
    </source>
</evidence>
<dbReference type="Gene3D" id="3.30.390.10">
    <property type="entry name" value="Enolase-like, N-terminal domain"/>
    <property type="match status" value="1"/>
</dbReference>
<feature type="domain" description="Mandelate racemase/muconate lactonizing enzyme N-terminal" evidence="1">
    <location>
        <begin position="9"/>
        <end position="73"/>
    </location>
</feature>
<dbReference type="Pfam" id="PF02746">
    <property type="entry name" value="MR_MLE_N"/>
    <property type="match status" value="1"/>
</dbReference>
<organism evidence="2">
    <name type="scientific">marine metagenome</name>
    <dbReference type="NCBI Taxonomy" id="408172"/>
    <lineage>
        <taxon>unclassified sequences</taxon>
        <taxon>metagenomes</taxon>
        <taxon>ecological metagenomes</taxon>
    </lineage>
</organism>
<dbReference type="AlphaFoldDB" id="A0A382MD92"/>
<sequence length="77" mass="8558">MSTVTIQDVQTILTQPAGSRLVIVKIITSEPGLYGVGCATFTQRFRAVHTAIEQHLKPFLIGRDVDRIEEIYRMGAV</sequence>
<reference evidence="2" key="1">
    <citation type="submission" date="2018-05" db="EMBL/GenBank/DDBJ databases">
        <authorList>
            <person name="Lanie J.A."/>
            <person name="Ng W.-L."/>
            <person name="Kazmierczak K.M."/>
            <person name="Andrzejewski T.M."/>
            <person name="Davidsen T.M."/>
            <person name="Wayne K.J."/>
            <person name="Tettelin H."/>
            <person name="Glass J.I."/>
            <person name="Rusch D."/>
            <person name="Podicherti R."/>
            <person name="Tsui H.-C.T."/>
            <person name="Winkler M.E."/>
        </authorList>
    </citation>
    <scope>NUCLEOTIDE SEQUENCE</scope>
</reference>
<dbReference type="SUPFAM" id="SSF54826">
    <property type="entry name" value="Enolase N-terminal domain-like"/>
    <property type="match status" value="1"/>
</dbReference>
<dbReference type="InterPro" id="IPR029017">
    <property type="entry name" value="Enolase-like_N"/>
</dbReference>
<feature type="non-terminal residue" evidence="2">
    <location>
        <position position="77"/>
    </location>
</feature>